<evidence type="ECO:0000256" key="4">
    <source>
        <dbReference type="ARBA" id="ARBA00022679"/>
    </source>
</evidence>
<comment type="catalytic activity">
    <reaction evidence="1">
        <text>ATP + protein L-histidine = ADP + protein N-phospho-L-histidine.</text>
        <dbReference type="EC" id="2.7.13.3"/>
    </reaction>
</comment>
<dbReference type="SMART" id="SM00086">
    <property type="entry name" value="PAC"/>
    <property type="match status" value="3"/>
</dbReference>
<dbReference type="InterPro" id="IPR036890">
    <property type="entry name" value="HATPase_C_sf"/>
</dbReference>
<dbReference type="PANTHER" id="PTHR43304">
    <property type="entry name" value="PHYTOCHROME-LIKE PROTEIN CPH1"/>
    <property type="match status" value="1"/>
</dbReference>
<feature type="coiled-coil region" evidence="6">
    <location>
        <begin position="396"/>
        <end position="423"/>
    </location>
</feature>
<feature type="coiled-coil region" evidence="6">
    <location>
        <begin position="549"/>
        <end position="576"/>
    </location>
</feature>
<dbReference type="InterPro" id="IPR013655">
    <property type="entry name" value="PAS_fold_3"/>
</dbReference>
<protein>
    <recommendedName>
        <fullName evidence="2">histidine kinase</fullName>
        <ecNumber evidence="2">2.7.13.3</ecNumber>
    </recommendedName>
</protein>
<feature type="domain" description="Histidine kinase" evidence="7">
    <location>
        <begin position="576"/>
        <end position="792"/>
    </location>
</feature>
<evidence type="ECO:0000256" key="3">
    <source>
        <dbReference type="ARBA" id="ARBA00022553"/>
    </source>
</evidence>
<dbReference type="Pfam" id="PF13426">
    <property type="entry name" value="PAS_9"/>
    <property type="match status" value="1"/>
</dbReference>
<evidence type="ECO:0000313" key="10">
    <source>
        <dbReference type="EMBL" id="SHE74543.1"/>
    </source>
</evidence>
<proteinExistence type="predicted"/>
<dbReference type="Gene3D" id="3.30.450.20">
    <property type="entry name" value="PAS domain"/>
    <property type="match status" value="4"/>
</dbReference>
<feature type="domain" description="PAC" evidence="9">
    <location>
        <begin position="224"/>
        <end position="278"/>
    </location>
</feature>
<evidence type="ECO:0000256" key="6">
    <source>
        <dbReference type="SAM" id="Coils"/>
    </source>
</evidence>
<dbReference type="InterPro" id="IPR036097">
    <property type="entry name" value="HisK_dim/P_sf"/>
</dbReference>
<dbReference type="InterPro" id="IPR013656">
    <property type="entry name" value="PAS_4"/>
</dbReference>
<dbReference type="EC" id="2.7.13.3" evidence="2"/>
<sequence length="792" mass="88900">MTNKAAFFGTEQAATAPQSLLAATAEYHLLAQMPSPLAVFGGDDFIIEFANPALLQIWNKSAEEVLNKPYFEVFAHLQNTGLENLYHEVYRTGLAQVREEVSYLVENNGAQQERFFKIIYTPIRNAAGAITGIMAPGYDITEQVKARRIAEEKEEFNRTILESSPDCIKIIDTEGRMISMSHQGLCLMELDDFCQVASQYWWDLWPEESRDTIKASVAKALKGQSTQFQAFCPTAKGTPKWWDVVVSPVHNTQGGITEIISVSRDITYQHRYQQSIDASEKRFRSTFENAQAGIAHVAPDGKLLLVNERFCVIVGHSREKLLEHGFQDITHPEDLKLDLELVQQVLDGDKESYNLEKRYIREDGETIWVNLTVSLVRDEAGAPQYFISVIQDLSQRKAAEEKVRQSEAQYRNLAENLEQQVAQRTGELEQSQAFLKSVLNRTQNGIITYQPIRNKAGIITDFRITFINDMVTKDLGQSAAGIIGKTMLETFPDAAHNGAFTQLVRFVDYNEDGHFPITVFHPNGPLYFDVVADRLGEGATVTITNITGQRKAALQLEALNQELKRSNADLQQFAHVASHDLKEPVRKIKTFTSRLQSELEGKLEDRSIQYLDKIQSAASRMISMIDGVLKYSTLSGNEEPVEEVNLNEILGNIESDLEVLLQQKTAVLEIEPLPTLQGARVLLYQLFYNLVNNSLKFSRPEVPPHIRIHSEAVMVNAKSFFKIKVTDNGIGFDPAYAERIFTTFTRLHSKDQYEGTGLGLALCQKIAERHGGSIQASSNKGEGAVFTILLPA</sequence>
<dbReference type="PANTHER" id="PTHR43304:SF1">
    <property type="entry name" value="PAC DOMAIN-CONTAINING PROTEIN"/>
    <property type="match status" value="1"/>
</dbReference>
<dbReference type="SMART" id="SM00091">
    <property type="entry name" value="PAS"/>
    <property type="match status" value="4"/>
</dbReference>
<evidence type="ECO:0000259" key="9">
    <source>
        <dbReference type="PROSITE" id="PS50113"/>
    </source>
</evidence>
<dbReference type="InterPro" id="IPR003661">
    <property type="entry name" value="HisK_dim/P_dom"/>
</dbReference>
<dbReference type="SMART" id="SM00388">
    <property type="entry name" value="HisKA"/>
    <property type="match status" value="1"/>
</dbReference>
<evidence type="ECO:0000259" key="7">
    <source>
        <dbReference type="PROSITE" id="PS50109"/>
    </source>
</evidence>
<dbReference type="PROSITE" id="PS50112">
    <property type="entry name" value="PAS"/>
    <property type="match status" value="1"/>
</dbReference>
<name>A0A1M4W099_9BACT</name>
<dbReference type="OrthoDB" id="607558at2"/>
<gene>
    <name evidence="10" type="ORF">SAMN05444008_102440</name>
</gene>
<dbReference type="NCBIfam" id="TIGR00229">
    <property type="entry name" value="sensory_box"/>
    <property type="match status" value="2"/>
</dbReference>
<dbReference type="Pfam" id="PF00512">
    <property type="entry name" value="HisKA"/>
    <property type="match status" value="1"/>
</dbReference>
<dbReference type="Pfam" id="PF08448">
    <property type="entry name" value="PAS_4"/>
    <property type="match status" value="2"/>
</dbReference>
<dbReference type="SUPFAM" id="SSF55874">
    <property type="entry name" value="ATPase domain of HSP90 chaperone/DNA topoisomerase II/histidine kinase"/>
    <property type="match status" value="1"/>
</dbReference>
<dbReference type="Pfam" id="PF08447">
    <property type="entry name" value="PAS_3"/>
    <property type="match status" value="1"/>
</dbReference>
<dbReference type="InterPro" id="IPR001610">
    <property type="entry name" value="PAC"/>
</dbReference>
<dbReference type="STRING" id="1302690.BUE76_11555"/>
<dbReference type="EMBL" id="FQUO01000002">
    <property type="protein sequence ID" value="SHE74543.1"/>
    <property type="molecule type" value="Genomic_DNA"/>
</dbReference>
<evidence type="ECO:0000256" key="5">
    <source>
        <dbReference type="ARBA" id="ARBA00022777"/>
    </source>
</evidence>
<dbReference type="RefSeq" id="WP_143157202.1">
    <property type="nucleotide sequence ID" value="NZ_FQUO01000002.1"/>
</dbReference>
<keyword evidence="3" id="KW-0597">Phosphoprotein</keyword>
<dbReference type="PROSITE" id="PS50113">
    <property type="entry name" value="PAC"/>
    <property type="match status" value="2"/>
</dbReference>
<dbReference type="InterPro" id="IPR004358">
    <property type="entry name" value="Sig_transdc_His_kin-like_C"/>
</dbReference>
<dbReference type="CDD" id="cd00082">
    <property type="entry name" value="HisKA"/>
    <property type="match status" value="1"/>
</dbReference>
<dbReference type="PRINTS" id="PR00344">
    <property type="entry name" value="BCTRLSENSOR"/>
</dbReference>
<evidence type="ECO:0000256" key="2">
    <source>
        <dbReference type="ARBA" id="ARBA00012438"/>
    </source>
</evidence>
<keyword evidence="5" id="KW-0418">Kinase</keyword>
<accession>A0A1M4W099</accession>
<dbReference type="InterPro" id="IPR035965">
    <property type="entry name" value="PAS-like_dom_sf"/>
</dbReference>
<dbReference type="InterPro" id="IPR000014">
    <property type="entry name" value="PAS"/>
</dbReference>
<dbReference type="AlphaFoldDB" id="A0A1M4W099"/>
<evidence type="ECO:0000313" key="11">
    <source>
        <dbReference type="Proteomes" id="UP000184368"/>
    </source>
</evidence>
<dbReference type="InterPro" id="IPR003594">
    <property type="entry name" value="HATPase_dom"/>
</dbReference>
<evidence type="ECO:0000256" key="1">
    <source>
        <dbReference type="ARBA" id="ARBA00000085"/>
    </source>
</evidence>
<dbReference type="PROSITE" id="PS50109">
    <property type="entry name" value="HIS_KIN"/>
    <property type="match status" value="1"/>
</dbReference>
<dbReference type="Gene3D" id="1.10.287.130">
    <property type="match status" value="1"/>
</dbReference>
<organism evidence="10 11">
    <name type="scientific">Cnuella takakiae</name>
    <dbReference type="NCBI Taxonomy" id="1302690"/>
    <lineage>
        <taxon>Bacteria</taxon>
        <taxon>Pseudomonadati</taxon>
        <taxon>Bacteroidota</taxon>
        <taxon>Chitinophagia</taxon>
        <taxon>Chitinophagales</taxon>
        <taxon>Chitinophagaceae</taxon>
        <taxon>Cnuella</taxon>
    </lineage>
</organism>
<dbReference type="CDD" id="cd00130">
    <property type="entry name" value="PAS"/>
    <property type="match status" value="2"/>
</dbReference>
<dbReference type="InterPro" id="IPR005467">
    <property type="entry name" value="His_kinase_dom"/>
</dbReference>
<feature type="domain" description="PAC" evidence="9">
    <location>
        <begin position="353"/>
        <end position="405"/>
    </location>
</feature>
<dbReference type="SMART" id="SM00387">
    <property type="entry name" value="HATPase_c"/>
    <property type="match status" value="1"/>
</dbReference>
<dbReference type="InterPro" id="IPR052162">
    <property type="entry name" value="Sensor_kinase/Photoreceptor"/>
</dbReference>
<keyword evidence="4" id="KW-0808">Transferase</keyword>
<keyword evidence="6" id="KW-0175">Coiled coil</keyword>
<dbReference type="SUPFAM" id="SSF55785">
    <property type="entry name" value="PYP-like sensor domain (PAS domain)"/>
    <property type="match status" value="4"/>
</dbReference>
<keyword evidence="11" id="KW-1185">Reference proteome</keyword>
<dbReference type="SUPFAM" id="SSF47384">
    <property type="entry name" value="Homodimeric domain of signal transducing histidine kinase"/>
    <property type="match status" value="1"/>
</dbReference>
<dbReference type="Proteomes" id="UP000184368">
    <property type="component" value="Unassembled WGS sequence"/>
</dbReference>
<dbReference type="GO" id="GO:0000155">
    <property type="term" value="F:phosphorelay sensor kinase activity"/>
    <property type="evidence" value="ECO:0007669"/>
    <property type="project" value="InterPro"/>
</dbReference>
<dbReference type="Gene3D" id="3.30.565.10">
    <property type="entry name" value="Histidine kinase-like ATPase, C-terminal domain"/>
    <property type="match status" value="1"/>
</dbReference>
<feature type="domain" description="PAS" evidence="8">
    <location>
        <begin position="279"/>
        <end position="349"/>
    </location>
</feature>
<reference evidence="10 11" key="1">
    <citation type="submission" date="2016-11" db="EMBL/GenBank/DDBJ databases">
        <authorList>
            <person name="Jaros S."/>
            <person name="Januszkiewicz K."/>
            <person name="Wedrychowicz H."/>
        </authorList>
    </citation>
    <scope>NUCLEOTIDE SEQUENCE [LARGE SCALE GENOMIC DNA]</scope>
    <source>
        <strain evidence="10 11">DSM 26897</strain>
    </source>
</reference>
<dbReference type="Pfam" id="PF02518">
    <property type="entry name" value="HATPase_c"/>
    <property type="match status" value="1"/>
</dbReference>
<evidence type="ECO:0000259" key="8">
    <source>
        <dbReference type="PROSITE" id="PS50112"/>
    </source>
</evidence>
<dbReference type="InterPro" id="IPR000700">
    <property type="entry name" value="PAS-assoc_C"/>
</dbReference>